<sequence length="27" mass="3205">MKNKLSPAKIDKLDSIEDWVWDKNKTT</sequence>
<gene>
    <name evidence="1" type="ORF">METZ01_LOCUS397329</name>
</gene>
<dbReference type="AlphaFoldDB" id="A0A382VEM1"/>
<accession>A0A382VEM1</accession>
<organism evidence="1">
    <name type="scientific">marine metagenome</name>
    <dbReference type="NCBI Taxonomy" id="408172"/>
    <lineage>
        <taxon>unclassified sequences</taxon>
        <taxon>metagenomes</taxon>
        <taxon>ecological metagenomes</taxon>
    </lineage>
</organism>
<evidence type="ECO:0000313" key="1">
    <source>
        <dbReference type="EMBL" id="SVD44475.1"/>
    </source>
</evidence>
<protein>
    <submittedName>
        <fullName evidence="1">Uncharacterized protein</fullName>
    </submittedName>
</protein>
<dbReference type="EMBL" id="UINC01151078">
    <property type="protein sequence ID" value="SVD44475.1"/>
    <property type="molecule type" value="Genomic_DNA"/>
</dbReference>
<reference evidence="1" key="1">
    <citation type="submission" date="2018-05" db="EMBL/GenBank/DDBJ databases">
        <authorList>
            <person name="Lanie J.A."/>
            <person name="Ng W.-L."/>
            <person name="Kazmierczak K.M."/>
            <person name="Andrzejewski T.M."/>
            <person name="Davidsen T.M."/>
            <person name="Wayne K.J."/>
            <person name="Tettelin H."/>
            <person name="Glass J.I."/>
            <person name="Rusch D."/>
            <person name="Podicherti R."/>
            <person name="Tsui H.-C.T."/>
            <person name="Winkler M.E."/>
        </authorList>
    </citation>
    <scope>NUCLEOTIDE SEQUENCE</scope>
</reference>
<name>A0A382VEM1_9ZZZZ</name>
<proteinExistence type="predicted"/>